<keyword evidence="8 9" id="KW-0472">Membrane</keyword>
<dbReference type="PANTHER" id="PTHR30614">
    <property type="entry name" value="MEMBRANE COMPONENT OF AMINO ACID ABC TRANSPORTER"/>
    <property type="match status" value="1"/>
</dbReference>
<dbReference type="InterPro" id="IPR035906">
    <property type="entry name" value="MetI-like_sf"/>
</dbReference>
<evidence type="ECO:0000256" key="6">
    <source>
        <dbReference type="ARBA" id="ARBA00022970"/>
    </source>
</evidence>
<feature type="domain" description="ABC transmembrane type-1" evidence="10">
    <location>
        <begin position="15"/>
        <end position="204"/>
    </location>
</feature>
<dbReference type="Proteomes" id="UP000293519">
    <property type="component" value="Unassembled WGS sequence"/>
</dbReference>
<dbReference type="GO" id="GO:0022857">
    <property type="term" value="F:transmembrane transporter activity"/>
    <property type="evidence" value="ECO:0007669"/>
    <property type="project" value="InterPro"/>
</dbReference>
<evidence type="ECO:0000313" key="11">
    <source>
        <dbReference type="EMBL" id="RZS57677.1"/>
    </source>
</evidence>
<comment type="caution">
    <text evidence="11">The sequence shown here is derived from an EMBL/GenBank/DDBJ whole genome shotgun (WGS) entry which is preliminary data.</text>
</comment>
<evidence type="ECO:0000256" key="9">
    <source>
        <dbReference type="RuleBase" id="RU363032"/>
    </source>
</evidence>
<organism evidence="11 12">
    <name type="scientific">Microcella putealis</name>
    <dbReference type="NCBI Taxonomy" id="337005"/>
    <lineage>
        <taxon>Bacteria</taxon>
        <taxon>Bacillati</taxon>
        <taxon>Actinomycetota</taxon>
        <taxon>Actinomycetes</taxon>
        <taxon>Micrococcales</taxon>
        <taxon>Microbacteriaceae</taxon>
        <taxon>Microcella</taxon>
    </lineage>
</organism>
<dbReference type="EMBL" id="SGWW01000002">
    <property type="protein sequence ID" value="RZS57677.1"/>
    <property type="molecule type" value="Genomic_DNA"/>
</dbReference>
<protein>
    <submittedName>
        <fullName evidence="11">Amino acid ABC transporter membrane protein 1 (PAAT family)</fullName>
    </submittedName>
</protein>
<dbReference type="GO" id="GO:0006865">
    <property type="term" value="P:amino acid transport"/>
    <property type="evidence" value="ECO:0007669"/>
    <property type="project" value="UniProtKB-KW"/>
</dbReference>
<keyword evidence="5 9" id="KW-0812">Transmembrane</keyword>
<evidence type="ECO:0000256" key="3">
    <source>
        <dbReference type="ARBA" id="ARBA00022448"/>
    </source>
</evidence>
<evidence type="ECO:0000259" key="10">
    <source>
        <dbReference type="PROSITE" id="PS50928"/>
    </source>
</evidence>
<dbReference type="GO" id="GO:0043190">
    <property type="term" value="C:ATP-binding cassette (ABC) transporter complex"/>
    <property type="evidence" value="ECO:0007669"/>
    <property type="project" value="InterPro"/>
</dbReference>
<dbReference type="InterPro" id="IPR000515">
    <property type="entry name" value="MetI-like"/>
</dbReference>
<dbReference type="NCBIfam" id="TIGR01726">
    <property type="entry name" value="HEQRo_perm_3TM"/>
    <property type="match status" value="1"/>
</dbReference>
<keyword evidence="4" id="KW-1003">Cell membrane</keyword>
<gene>
    <name evidence="11" type="ORF">EV141_1392</name>
</gene>
<keyword evidence="6" id="KW-0029">Amino-acid transport</keyword>
<dbReference type="Pfam" id="PF00528">
    <property type="entry name" value="BPD_transp_1"/>
    <property type="match status" value="1"/>
</dbReference>
<reference evidence="11 12" key="1">
    <citation type="journal article" date="2015" name="Stand. Genomic Sci.">
        <title>Genomic Encyclopedia of Bacterial and Archaeal Type Strains, Phase III: the genomes of soil and plant-associated and newly described type strains.</title>
        <authorList>
            <person name="Whitman W.B."/>
            <person name="Woyke T."/>
            <person name="Klenk H.P."/>
            <person name="Zhou Y."/>
            <person name="Lilburn T.G."/>
            <person name="Beck B.J."/>
            <person name="De Vos P."/>
            <person name="Vandamme P."/>
            <person name="Eisen J.A."/>
            <person name="Garrity G."/>
            <person name="Hugenholtz P."/>
            <person name="Kyrpides N.C."/>
        </authorList>
    </citation>
    <scope>NUCLEOTIDE SEQUENCE [LARGE SCALE GENOMIC DNA]</scope>
    <source>
        <strain evidence="11 12">CV2</strain>
    </source>
</reference>
<feature type="transmembrane region" description="Helical" evidence="9">
    <location>
        <begin position="182"/>
        <end position="201"/>
    </location>
</feature>
<evidence type="ECO:0000256" key="4">
    <source>
        <dbReference type="ARBA" id="ARBA00022475"/>
    </source>
</evidence>
<dbReference type="AlphaFoldDB" id="A0A4Q7LTW6"/>
<dbReference type="OrthoDB" id="3181282at2"/>
<dbReference type="RefSeq" id="WP_130281821.1">
    <property type="nucleotide sequence ID" value="NZ_SGWW01000002.1"/>
</dbReference>
<dbReference type="InterPro" id="IPR010065">
    <property type="entry name" value="AA_ABC_transptr_permease_3TM"/>
</dbReference>
<keyword evidence="7 9" id="KW-1133">Transmembrane helix</keyword>
<keyword evidence="3 9" id="KW-0813">Transport</keyword>
<sequence>MQFLIESGDVLLEGFLSTLRMLALTVLLAVPLGILLAAMRISPVPTLRWVSAGFTELLRNTPLTLVFFLLVFVLPRLGVIVDFQISAIAALTLYTAPFYAEAIRSGINSVPSGQAEAARSLGLTFGQTASLVIIPQAIRTVVPPLINVTIALTKNTSVAGGFLVFELFASSRRLANNYADETIAIFLVVAACYLAITIPLGRLADQLEKKVAVLR</sequence>
<evidence type="ECO:0000256" key="7">
    <source>
        <dbReference type="ARBA" id="ARBA00022989"/>
    </source>
</evidence>
<evidence type="ECO:0000313" key="12">
    <source>
        <dbReference type="Proteomes" id="UP000293519"/>
    </source>
</evidence>
<proteinExistence type="inferred from homology"/>
<dbReference type="Gene3D" id="1.10.3720.10">
    <property type="entry name" value="MetI-like"/>
    <property type="match status" value="1"/>
</dbReference>
<accession>A0A4Q7LTW6</accession>
<dbReference type="SUPFAM" id="SSF161098">
    <property type="entry name" value="MetI-like"/>
    <property type="match status" value="1"/>
</dbReference>
<comment type="similarity">
    <text evidence="2">Belongs to the binding-protein-dependent transport system permease family. HisMQ subfamily.</text>
</comment>
<feature type="transmembrane region" description="Helical" evidence="9">
    <location>
        <begin position="21"/>
        <end position="41"/>
    </location>
</feature>
<dbReference type="CDD" id="cd06261">
    <property type="entry name" value="TM_PBP2"/>
    <property type="match status" value="1"/>
</dbReference>
<comment type="subcellular location">
    <subcellularLocation>
        <location evidence="1 9">Cell membrane</location>
        <topology evidence="1 9">Multi-pass membrane protein</topology>
    </subcellularLocation>
</comment>
<name>A0A4Q7LTW6_9MICO</name>
<keyword evidence="12" id="KW-1185">Reference proteome</keyword>
<dbReference type="PROSITE" id="PS50928">
    <property type="entry name" value="ABC_TM1"/>
    <property type="match status" value="1"/>
</dbReference>
<evidence type="ECO:0000256" key="1">
    <source>
        <dbReference type="ARBA" id="ARBA00004651"/>
    </source>
</evidence>
<feature type="transmembrane region" description="Helical" evidence="9">
    <location>
        <begin position="61"/>
        <end position="81"/>
    </location>
</feature>
<dbReference type="PANTHER" id="PTHR30614:SF37">
    <property type="entry name" value="AMINO-ACID ABC TRANSPORTER PERMEASE PROTEIN YHDX-RELATED"/>
    <property type="match status" value="1"/>
</dbReference>
<dbReference type="InterPro" id="IPR043429">
    <property type="entry name" value="ArtM/GltK/GlnP/TcyL/YhdX-like"/>
</dbReference>
<evidence type="ECO:0000256" key="2">
    <source>
        <dbReference type="ARBA" id="ARBA00010072"/>
    </source>
</evidence>
<evidence type="ECO:0000256" key="8">
    <source>
        <dbReference type="ARBA" id="ARBA00023136"/>
    </source>
</evidence>
<evidence type="ECO:0000256" key="5">
    <source>
        <dbReference type="ARBA" id="ARBA00022692"/>
    </source>
</evidence>